<dbReference type="SUPFAM" id="SSF56112">
    <property type="entry name" value="Protein kinase-like (PK-like)"/>
    <property type="match status" value="1"/>
</dbReference>
<evidence type="ECO:0000256" key="6">
    <source>
        <dbReference type="ARBA" id="ARBA00022737"/>
    </source>
</evidence>
<dbReference type="Gene3D" id="2.60.40.10">
    <property type="entry name" value="Immunoglobulins"/>
    <property type="match status" value="5"/>
</dbReference>
<evidence type="ECO:0000256" key="10">
    <source>
        <dbReference type="ARBA" id="ARBA00023157"/>
    </source>
</evidence>
<dbReference type="Pfam" id="PF01833">
    <property type="entry name" value="TIG"/>
    <property type="match status" value="3"/>
</dbReference>
<dbReference type="Pfam" id="PF18020">
    <property type="entry name" value="TIG_2"/>
    <property type="match status" value="1"/>
</dbReference>
<dbReference type="Pfam" id="PF07714">
    <property type="entry name" value="PK_Tyr_Ser-Thr"/>
    <property type="match status" value="2"/>
</dbReference>
<evidence type="ECO:0000256" key="13">
    <source>
        <dbReference type="ARBA" id="ARBA00033031"/>
    </source>
</evidence>
<dbReference type="GO" id="GO:0004672">
    <property type="term" value="F:protein kinase activity"/>
    <property type="evidence" value="ECO:0007669"/>
    <property type="project" value="InterPro"/>
</dbReference>
<dbReference type="GO" id="GO:0005524">
    <property type="term" value="F:ATP binding"/>
    <property type="evidence" value="ECO:0007669"/>
    <property type="project" value="UniProtKB-UniRule"/>
</dbReference>
<dbReference type="Gene3D" id="3.30.200.20">
    <property type="entry name" value="Phosphorylase Kinase, domain 1"/>
    <property type="match status" value="1"/>
</dbReference>
<keyword evidence="10" id="KW-1015">Disulfide bond</keyword>
<evidence type="ECO:0000256" key="7">
    <source>
        <dbReference type="ARBA" id="ARBA00022843"/>
    </source>
</evidence>
<keyword evidence="6" id="KW-0677">Repeat</keyword>
<dbReference type="PANTHER" id="PTHR22625">
    <property type="entry name" value="PLEXIN"/>
    <property type="match status" value="1"/>
</dbReference>
<dbReference type="GO" id="GO:0017154">
    <property type="term" value="F:semaphorin receptor activity"/>
    <property type="evidence" value="ECO:0007669"/>
    <property type="project" value="InterPro"/>
</dbReference>
<keyword evidence="9 18" id="KW-0472">Membrane</keyword>
<dbReference type="InterPro" id="IPR001245">
    <property type="entry name" value="Ser-Thr/Tyr_kinase_cat_dom"/>
</dbReference>
<dbReference type="Pfam" id="PF01437">
    <property type="entry name" value="PSI"/>
    <property type="match status" value="1"/>
</dbReference>
<dbReference type="InterPro" id="IPR013783">
    <property type="entry name" value="Ig-like_fold"/>
</dbReference>
<keyword evidence="11" id="KW-0325">Glycoprotein</keyword>
<feature type="domain" description="Sema" evidence="21">
    <location>
        <begin position="11"/>
        <end position="456"/>
    </location>
</feature>
<dbReference type="InterPro" id="IPR002909">
    <property type="entry name" value="IPT_dom"/>
</dbReference>
<dbReference type="SMART" id="SM00630">
    <property type="entry name" value="Sema"/>
    <property type="match status" value="1"/>
</dbReference>
<sequence>MNSPVLECAVFLIVCLRGLVLAMEILHTFRDPDDNHFQKIALHESTGAVYIGATNRLHRLTSNLSLVQSAATGPRDDNPGCPPAILDCTEPKVPTPSLTKGLVIDTDNNSIILCTSLFHGSCQTLKLDNITSVTNYGKKPIVPNDESSCVMLIAPGAEKEQSLYVGSEYSALGLKAYRDLVPSISSRELRSLELVYRDTQGGTKMSIKPELRPDFKVKFVFGFSSGGYVYFILTQKKAAKSKELVTRISRLCQSDRYFRSYVEIPLECHGDSMPSSTVAQAASEMTGSRLVVTFSSDNSSVGGSSVCAYRLEDINKVFDETVRACYEGQGKVGPAHYETIRTCMRTSLTVDLCATTEVSQAYPALEGQKAIDSRSLVHIPDFKLTAIRAAHESGHDVLHAGTQDGNILKILVGLSKTTVVKKLNLGVSEQVLDIVNSQIEERIYALTTTKAYLISTNHCKSHSTCSACVDGVDPLCGWCVMDAHCSVQQACPPSAFNPYWLSAAQKTCLNASDIEPNVISYQRLGNASNSDQMLKFSLESVLLTPSSDLDLGCLYQSGDMKHSTRAFISNDRHISCPLPHVGKLSQIPQGKDHEKLNVHFHVKGKSIVTRSVDIFDCNKHASCTSCSGSQYKCKWCYLQGRCVEDNVTCVHVNGSDKCPQISPPTSGDPGILVHSGLQKQIAVLVRNILPEQLANVKCSFTHSGRTTTVKGTITSSSSSSLSCEPVQFSFEGESPYTIADFKVTWGKQNLPLDNPNGIQVRIYKCMHMVSYCGQCLSMDPEYECGWCEGSCGSATPCEGKCLLQKNCTSSWLDRSATCPNPQITRFSPATGPVEGTTLLSVTGINLGKTYSDITAEVAGRPCTIKAEHYQPSTRFLCEVGQVMTESKGIISVTIDGQYNAKSDSEFVFVDPVLTSLSPKAGPKSGGTTLTLIGDHLDTGSDTSVKMEGGMCEVLKANKTTLECKIPAQPSTNTNVRVEVSFGGYRKELKETFTYKPDPTVTMIEPLKTILSGGTSMTIRGNGLDLIQKPQFFTTYGGKIYKEDCKVMSVNIMECKVPAISAPGVNISETSPLEVHYGFIMASVAQLKNVSHNSSFGPLRYYPDPIVEPFAEEERTKKLHDKDLISIHGRFRVVNVLMASVSVFVGDDVCSQPSASDSAITCLPPSSTPTGTDATGRAPVTVHIGNMRSSPGYLRYFSPTETSKPIALGVVLGVVVPILFIVILLTICVLRRHRKHKPDQNYIPDVLKDYEGKKAGEEEMTSMDNLPIKVDMNGGQLDKNSDSTPYINELLGKFEEPVLKQSIAAALISRKKLTIGDLVGKGHYGVVYKAVYKHSDSDKQADVAVKTLQARRSEAEALQQFLQDVAMARDLSHPHLLRVVGAVVSPSDDPIVVMPFMATEDLGSYVREPAKSLSLTDLLIYCNQIADAMSYLENLRIVHRNLAARNCMITVASPEGSSTCCPVVTSFIFRLSYYTTTKLLSSVQLIIWPISQWSYGVVMWEVLTRGVEPYPNTQPRDVVVQVKGGKRLPKPKQCPENVYQIILPCWVVTPQDRPTFARLMELLAPYVSGTQADGKRESQPLTTSVEVGGADEYKDLFG</sequence>
<evidence type="ECO:0000256" key="17">
    <source>
        <dbReference type="PROSITE-ProRule" id="PRU10141"/>
    </source>
</evidence>
<evidence type="ECO:0000313" key="22">
    <source>
        <dbReference type="EMBL" id="CAL1544232.1"/>
    </source>
</evidence>
<keyword evidence="5 19" id="KW-0732">Signal</keyword>
<protein>
    <recommendedName>
        <fullName evidence="3">Hepatocyte growth factor receptor</fullName>
    </recommendedName>
    <alternativeName>
        <fullName evidence="15">HGF/SF receptor</fullName>
    </alternativeName>
    <alternativeName>
        <fullName evidence="14">Proto-oncogene c-Met</fullName>
    </alternativeName>
    <alternativeName>
        <fullName evidence="12">Scatter factor receptor</fullName>
    </alternativeName>
    <alternativeName>
        <fullName evidence="13">Tyrosine-protein kinase Met</fullName>
    </alternativeName>
</protein>
<dbReference type="InterPro" id="IPR017441">
    <property type="entry name" value="Protein_kinase_ATP_BS"/>
</dbReference>
<dbReference type="PRINTS" id="PR00109">
    <property type="entry name" value="TYRKINASE"/>
</dbReference>
<dbReference type="GO" id="GO:0030334">
    <property type="term" value="P:regulation of cell migration"/>
    <property type="evidence" value="ECO:0007669"/>
    <property type="project" value="TreeGrafter"/>
</dbReference>
<dbReference type="SMART" id="SM00429">
    <property type="entry name" value="IPT"/>
    <property type="match status" value="3"/>
</dbReference>
<dbReference type="InterPro" id="IPR011009">
    <property type="entry name" value="Kinase-like_dom_sf"/>
</dbReference>
<name>A0AAV2ICE9_LYMST</name>
<dbReference type="SMART" id="SM00423">
    <property type="entry name" value="PSI"/>
    <property type="match status" value="3"/>
</dbReference>
<accession>A0AAV2ICE9</accession>
<evidence type="ECO:0000313" key="23">
    <source>
        <dbReference type="Proteomes" id="UP001497497"/>
    </source>
</evidence>
<dbReference type="SUPFAM" id="SSF101912">
    <property type="entry name" value="Sema domain"/>
    <property type="match status" value="1"/>
</dbReference>
<dbReference type="GO" id="GO:0002116">
    <property type="term" value="C:semaphorin receptor complex"/>
    <property type="evidence" value="ECO:0007669"/>
    <property type="project" value="TreeGrafter"/>
</dbReference>
<dbReference type="InterPro" id="IPR001627">
    <property type="entry name" value="Semap_dom"/>
</dbReference>
<keyword evidence="7" id="KW-0832">Ubl conjugation</keyword>
<comment type="caution">
    <text evidence="16">Lacks conserved residue(s) required for the propagation of feature annotation.</text>
</comment>
<dbReference type="CDD" id="cd11236">
    <property type="entry name" value="Sema_plexin_like"/>
    <property type="match status" value="1"/>
</dbReference>
<comment type="similarity">
    <text evidence="2">Belongs to the plexin family.</text>
</comment>
<gene>
    <name evidence="22" type="ORF">GSLYS_00017745001</name>
</gene>
<comment type="subcellular location">
    <subcellularLocation>
        <location evidence="1">Cell membrane</location>
        <topology evidence="1">Single-pass type I membrane protein</topology>
    </subcellularLocation>
</comment>
<evidence type="ECO:0000256" key="3">
    <source>
        <dbReference type="ARBA" id="ARBA00019839"/>
    </source>
</evidence>
<keyword evidence="17" id="KW-0547">Nucleotide-binding</keyword>
<keyword evidence="8 18" id="KW-1133">Transmembrane helix</keyword>
<dbReference type="InterPro" id="IPR014756">
    <property type="entry name" value="Ig_E-set"/>
</dbReference>
<feature type="chain" id="PRO_5043326574" description="Hepatocyte growth factor receptor" evidence="19">
    <location>
        <begin position="23"/>
        <end position="1597"/>
    </location>
</feature>
<feature type="binding site" evidence="17">
    <location>
        <position position="1345"/>
    </location>
    <ligand>
        <name>ATP</name>
        <dbReference type="ChEBI" id="CHEBI:30616"/>
    </ligand>
</feature>
<reference evidence="22 23" key="1">
    <citation type="submission" date="2024-04" db="EMBL/GenBank/DDBJ databases">
        <authorList>
            <consortium name="Genoscope - CEA"/>
            <person name="William W."/>
        </authorList>
    </citation>
    <scope>NUCLEOTIDE SEQUENCE [LARGE SCALE GENOMIC DNA]</scope>
</reference>
<comment type="caution">
    <text evidence="22">The sequence shown here is derived from an EMBL/GenBank/DDBJ whole genome shotgun (WGS) entry which is preliminary data.</text>
</comment>
<dbReference type="SUPFAM" id="SSF81296">
    <property type="entry name" value="E set domains"/>
    <property type="match status" value="3"/>
</dbReference>
<evidence type="ECO:0000256" key="2">
    <source>
        <dbReference type="ARBA" id="ARBA00010297"/>
    </source>
</evidence>
<dbReference type="PROSITE" id="PS51004">
    <property type="entry name" value="SEMA"/>
    <property type="match status" value="1"/>
</dbReference>
<evidence type="ECO:0000256" key="4">
    <source>
        <dbReference type="ARBA" id="ARBA00022692"/>
    </source>
</evidence>
<dbReference type="PANTHER" id="PTHR22625:SF70">
    <property type="entry name" value="PLEXIN A, ISOFORM A"/>
    <property type="match status" value="1"/>
</dbReference>
<evidence type="ECO:0000256" key="8">
    <source>
        <dbReference type="ARBA" id="ARBA00022989"/>
    </source>
</evidence>
<dbReference type="InterPro" id="IPR000719">
    <property type="entry name" value="Prot_kinase_dom"/>
</dbReference>
<dbReference type="InterPro" id="IPR041362">
    <property type="entry name" value="TIG2_plexin"/>
</dbReference>
<evidence type="ECO:0000259" key="20">
    <source>
        <dbReference type="PROSITE" id="PS50011"/>
    </source>
</evidence>
<dbReference type="Pfam" id="PF01403">
    <property type="entry name" value="Sema"/>
    <property type="match status" value="1"/>
</dbReference>
<feature type="transmembrane region" description="Helical" evidence="18">
    <location>
        <begin position="1205"/>
        <end position="1229"/>
    </location>
</feature>
<evidence type="ECO:0000256" key="9">
    <source>
        <dbReference type="ARBA" id="ARBA00023136"/>
    </source>
</evidence>
<feature type="signal peptide" evidence="19">
    <location>
        <begin position="1"/>
        <end position="22"/>
    </location>
</feature>
<keyword evidence="23" id="KW-1185">Reference proteome</keyword>
<dbReference type="InterPro" id="IPR031148">
    <property type="entry name" value="Plexin"/>
</dbReference>
<feature type="domain" description="Protein kinase" evidence="20">
    <location>
        <begin position="1312"/>
        <end position="1566"/>
    </location>
</feature>
<dbReference type="SUPFAM" id="SSF103575">
    <property type="entry name" value="Plexin repeat"/>
    <property type="match status" value="1"/>
</dbReference>
<evidence type="ECO:0000256" key="14">
    <source>
        <dbReference type="ARBA" id="ARBA00033117"/>
    </source>
</evidence>
<evidence type="ECO:0000256" key="15">
    <source>
        <dbReference type="ARBA" id="ARBA00033136"/>
    </source>
</evidence>
<evidence type="ECO:0000256" key="18">
    <source>
        <dbReference type="SAM" id="Phobius"/>
    </source>
</evidence>
<evidence type="ECO:0000259" key="21">
    <source>
        <dbReference type="PROSITE" id="PS51004"/>
    </source>
</evidence>
<evidence type="ECO:0000256" key="5">
    <source>
        <dbReference type="ARBA" id="ARBA00022729"/>
    </source>
</evidence>
<evidence type="ECO:0000256" key="1">
    <source>
        <dbReference type="ARBA" id="ARBA00004251"/>
    </source>
</evidence>
<evidence type="ECO:0000256" key="11">
    <source>
        <dbReference type="ARBA" id="ARBA00023180"/>
    </source>
</evidence>
<dbReference type="GO" id="GO:0005886">
    <property type="term" value="C:plasma membrane"/>
    <property type="evidence" value="ECO:0007669"/>
    <property type="project" value="UniProtKB-SubCell"/>
</dbReference>
<evidence type="ECO:0000256" key="12">
    <source>
        <dbReference type="ARBA" id="ARBA00030820"/>
    </source>
</evidence>
<organism evidence="22 23">
    <name type="scientific">Lymnaea stagnalis</name>
    <name type="common">Great pond snail</name>
    <name type="synonym">Helix stagnalis</name>
    <dbReference type="NCBI Taxonomy" id="6523"/>
    <lineage>
        <taxon>Eukaryota</taxon>
        <taxon>Metazoa</taxon>
        <taxon>Spiralia</taxon>
        <taxon>Lophotrochozoa</taxon>
        <taxon>Mollusca</taxon>
        <taxon>Gastropoda</taxon>
        <taxon>Heterobranchia</taxon>
        <taxon>Euthyneura</taxon>
        <taxon>Panpulmonata</taxon>
        <taxon>Hygrophila</taxon>
        <taxon>Lymnaeoidea</taxon>
        <taxon>Lymnaeidae</taxon>
        <taxon>Lymnaea</taxon>
    </lineage>
</organism>
<keyword evidence="4 18" id="KW-0812">Transmembrane</keyword>
<dbReference type="PROSITE" id="PS50011">
    <property type="entry name" value="PROTEIN_KINASE_DOM"/>
    <property type="match status" value="1"/>
</dbReference>
<dbReference type="InterPro" id="IPR036352">
    <property type="entry name" value="Semap_dom_sf"/>
</dbReference>
<proteinExistence type="inferred from homology"/>
<dbReference type="InterPro" id="IPR016201">
    <property type="entry name" value="PSI"/>
</dbReference>
<dbReference type="Gene3D" id="1.10.510.10">
    <property type="entry name" value="Transferase(Phosphotransferase) domain 1"/>
    <property type="match status" value="2"/>
</dbReference>
<evidence type="ECO:0000256" key="19">
    <source>
        <dbReference type="SAM" id="SignalP"/>
    </source>
</evidence>
<dbReference type="PROSITE" id="PS00107">
    <property type="entry name" value="PROTEIN_KINASE_ATP"/>
    <property type="match status" value="1"/>
</dbReference>
<dbReference type="InterPro" id="IPR015943">
    <property type="entry name" value="WD40/YVTN_repeat-like_dom_sf"/>
</dbReference>
<dbReference type="Gene3D" id="2.130.10.10">
    <property type="entry name" value="YVTN repeat-like/Quinoprotein amine dehydrogenase"/>
    <property type="match status" value="1"/>
</dbReference>
<evidence type="ECO:0000256" key="16">
    <source>
        <dbReference type="PROSITE-ProRule" id="PRU00352"/>
    </source>
</evidence>
<dbReference type="Proteomes" id="UP001497497">
    <property type="component" value="Unassembled WGS sequence"/>
</dbReference>
<keyword evidence="17" id="KW-0067">ATP-binding</keyword>
<dbReference type="EMBL" id="CAXITT010000608">
    <property type="protein sequence ID" value="CAL1544232.1"/>
    <property type="molecule type" value="Genomic_DNA"/>
</dbReference>
<dbReference type="InterPro" id="IPR002165">
    <property type="entry name" value="Plexin_repeat"/>
</dbReference>